<dbReference type="GO" id="GO:0008270">
    <property type="term" value="F:zinc ion binding"/>
    <property type="evidence" value="ECO:0007669"/>
    <property type="project" value="UniProtKB-KW"/>
</dbReference>
<dbReference type="InterPro" id="IPR000315">
    <property type="entry name" value="Znf_B-box"/>
</dbReference>
<dbReference type="STRING" id="3708.A0A078IGA7"/>
<gene>
    <name evidence="5" type="primary">BnaCnng16420D</name>
    <name evidence="5" type="ORF">GSBRNA2T00089461001</name>
</gene>
<dbReference type="AlphaFoldDB" id="A0A078IGA7"/>
<protein>
    <submittedName>
        <fullName evidence="5">BnaCnng16420D protein</fullName>
    </submittedName>
</protein>
<dbReference type="Proteomes" id="UP000028999">
    <property type="component" value="Unassembled WGS sequence"/>
</dbReference>
<evidence type="ECO:0000256" key="3">
    <source>
        <dbReference type="ARBA" id="ARBA00022833"/>
    </source>
</evidence>
<sequence length="82" mass="9308">MNSSERAPCDFCGERTAVLFCRADAAKLCLPCDHHVLKANLLSRKHVRQRAGLRAVLHRRPRIVSGMRLGCARKLFPCPLRR</sequence>
<proteinExistence type="predicted"/>
<keyword evidence="6" id="KW-1185">Reference proteome</keyword>
<accession>A0A078IGA7</accession>
<feature type="domain" description="B box-type" evidence="4">
    <location>
        <begin position="4"/>
        <end position="51"/>
    </location>
</feature>
<keyword evidence="2" id="KW-0863">Zinc-finger</keyword>
<dbReference type="SMART" id="SM00336">
    <property type="entry name" value="BBOX"/>
    <property type="match status" value="1"/>
</dbReference>
<name>A0A078IGA7_BRANA</name>
<evidence type="ECO:0000256" key="1">
    <source>
        <dbReference type="ARBA" id="ARBA00022723"/>
    </source>
</evidence>
<dbReference type="PANTHER" id="PTHR31717:SF45">
    <property type="entry name" value="ZINC FINGER PROTEIN CONSTANS-LIKE 14-RELATED"/>
    <property type="match status" value="1"/>
</dbReference>
<evidence type="ECO:0000259" key="4">
    <source>
        <dbReference type="SMART" id="SM00336"/>
    </source>
</evidence>
<dbReference type="CDD" id="cd19821">
    <property type="entry name" value="Bbox1_BBX-like"/>
    <property type="match status" value="1"/>
</dbReference>
<keyword evidence="1" id="KW-0479">Metal-binding</keyword>
<reference evidence="5 6" key="1">
    <citation type="journal article" date="2014" name="Science">
        <title>Plant genetics. Early allopolyploid evolution in the post-Neolithic Brassica napus oilseed genome.</title>
        <authorList>
            <person name="Chalhoub B."/>
            <person name="Denoeud F."/>
            <person name="Liu S."/>
            <person name="Parkin I.A."/>
            <person name="Tang H."/>
            <person name="Wang X."/>
            <person name="Chiquet J."/>
            <person name="Belcram H."/>
            <person name="Tong C."/>
            <person name="Samans B."/>
            <person name="Correa M."/>
            <person name="Da Silva C."/>
            <person name="Just J."/>
            <person name="Falentin C."/>
            <person name="Koh C.S."/>
            <person name="Le Clainche I."/>
            <person name="Bernard M."/>
            <person name="Bento P."/>
            <person name="Noel B."/>
            <person name="Labadie K."/>
            <person name="Alberti A."/>
            <person name="Charles M."/>
            <person name="Arnaud D."/>
            <person name="Guo H."/>
            <person name="Daviaud C."/>
            <person name="Alamery S."/>
            <person name="Jabbari K."/>
            <person name="Zhao M."/>
            <person name="Edger P.P."/>
            <person name="Chelaifa H."/>
            <person name="Tack D."/>
            <person name="Lassalle G."/>
            <person name="Mestiri I."/>
            <person name="Schnel N."/>
            <person name="Le Paslier M.C."/>
            <person name="Fan G."/>
            <person name="Renault V."/>
            <person name="Bayer P.E."/>
            <person name="Golicz A.A."/>
            <person name="Manoli S."/>
            <person name="Lee T.H."/>
            <person name="Thi V.H."/>
            <person name="Chalabi S."/>
            <person name="Hu Q."/>
            <person name="Fan C."/>
            <person name="Tollenaere R."/>
            <person name="Lu Y."/>
            <person name="Battail C."/>
            <person name="Shen J."/>
            <person name="Sidebottom C.H."/>
            <person name="Wang X."/>
            <person name="Canaguier A."/>
            <person name="Chauveau A."/>
            <person name="Berard A."/>
            <person name="Deniot G."/>
            <person name="Guan M."/>
            <person name="Liu Z."/>
            <person name="Sun F."/>
            <person name="Lim Y.P."/>
            <person name="Lyons E."/>
            <person name="Town C.D."/>
            <person name="Bancroft I."/>
            <person name="Wang X."/>
            <person name="Meng J."/>
            <person name="Ma J."/>
            <person name="Pires J.C."/>
            <person name="King G.J."/>
            <person name="Brunel D."/>
            <person name="Delourme R."/>
            <person name="Renard M."/>
            <person name="Aury J.M."/>
            <person name="Adams K.L."/>
            <person name="Batley J."/>
            <person name="Snowdon R.J."/>
            <person name="Tost J."/>
            <person name="Edwards D."/>
            <person name="Zhou Y."/>
            <person name="Hua W."/>
            <person name="Sharpe A.G."/>
            <person name="Paterson A.H."/>
            <person name="Guan C."/>
            <person name="Wincker P."/>
        </authorList>
    </citation>
    <scope>NUCLEOTIDE SEQUENCE [LARGE SCALE GENOMIC DNA]</scope>
    <source>
        <strain evidence="6">cv. Darmor-bzh</strain>
    </source>
</reference>
<evidence type="ECO:0000256" key="2">
    <source>
        <dbReference type="ARBA" id="ARBA00022771"/>
    </source>
</evidence>
<evidence type="ECO:0000313" key="5">
    <source>
        <dbReference type="EMBL" id="CDY48429.1"/>
    </source>
</evidence>
<organism evidence="5 6">
    <name type="scientific">Brassica napus</name>
    <name type="common">Rape</name>
    <dbReference type="NCBI Taxonomy" id="3708"/>
    <lineage>
        <taxon>Eukaryota</taxon>
        <taxon>Viridiplantae</taxon>
        <taxon>Streptophyta</taxon>
        <taxon>Embryophyta</taxon>
        <taxon>Tracheophyta</taxon>
        <taxon>Spermatophyta</taxon>
        <taxon>Magnoliopsida</taxon>
        <taxon>eudicotyledons</taxon>
        <taxon>Gunneridae</taxon>
        <taxon>Pentapetalae</taxon>
        <taxon>rosids</taxon>
        <taxon>malvids</taxon>
        <taxon>Brassicales</taxon>
        <taxon>Brassicaceae</taxon>
        <taxon>Brassiceae</taxon>
        <taxon>Brassica</taxon>
    </lineage>
</organism>
<dbReference type="EMBL" id="LK032772">
    <property type="protein sequence ID" value="CDY48429.1"/>
    <property type="molecule type" value="Genomic_DNA"/>
</dbReference>
<dbReference type="Gramene" id="CDY48429">
    <property type="protein sequence ID" value="CDY48429"/>
    <property type="gene ID" value="GSBRNA2T00089461001"/>
</dbReference>
<dbReference type="PaxDb" id="3708-A0A078IGA7"/>
<dbReference type="InterPro" id="IPR049808">
    <property type="entry name" value="CONSTANS-like_Bbox1"/>
</dbReference>
<evidence type="ECO:0000313" key="6">
    <source>
        <dbReference type="Proteomes" id="UP000028999"/>
    </source>
</evidence>
<keyword evidence="3" id="KW-0862">Zinc</keyword>
<dbReference type="PANTHER" id="PTHR31717">
    <property type="entry name" value="ZINC FINGER PROTEIN CONSTANS-LIKE 10"/>
    <property type="match status" value="1"/>
</dbReference>